<accession>A0A517DU10</accession>
<keyword evidence="1" id="KW-1133">Transmembrane helix</keyword>
<keyword evidence="1" id="KW-0472">Membrane</keyword>
<reference evidence="2 3" key="1">
    <citation type="submission" date="2019-02" db="EMBL/GenBank/DDBJ databases">
        <title>Closed genome of Sporomusa termitida DSM 4440.</title>
        <authorList>
            <person name="Poehlein A."/>
            <person name="Daniel R."/>
        </authorList>
    </citation>
    <scope>NUCLEOTIDE SEQUENCE [LARGE SCALE GENOMIC DNA]</scope>
    <source>
        <strain evidence="2 3">DSM 4440</strain>
    </source>
</reference>
<evidence type="ECO:0000313" key="2">
    <source>
        <dbReference type="EMBL" id="QDR80776.1"/>
    </source>
</evidence>
<dbReference type="EMBL" id="CP036259">
    <property type="protein sequence ID" value="QDR80776.1"/>
    <property type="molecule type" value="Genomic_DNA"/>
</dbReference>
<gene>
    <name evidence="2" type="ORF">SPTER_21100</name>
</gene>
<keyword evidence="3" id="KW-1185">Reference proteome</keyword>
<dbReference type="OrthoDB" id="1683946at2"/>
<dbReference type="AlphaFoldDB" id="A0A517DU10"/>
<dbReference type="Proteomes" id="UP000320776">
    <property type="component" value="Chromosome"/>
</dbReference>
<feature type="transmembrane region" description="Helical" evidence="1">
    <location>
        <begin position="14"/>
        <end position="34"/>
    </location>
</feature>
<dbReference type="KEGG" id="sted:SPTER_21100"/>
<organism evidence="2 3">
    <name type="scientific">Sporomusa termitida</name>
    <dbReference type="NCBI Taxonomy" id="2377"/>
    <lineage>
        <taxon>Bacteria</taxon>
        <taxon>Bacillati</taxon>
        <taxon>Bacillota</taxon>
        <taxon>Negativicutes</taxon>
        <taxon>Selenomonadales</taxon>
        <taxon>Sporomusaceae</taxon>
        <taxon>Sporomusa</taxon>
    </lineage>
</organism>
<sequence length="67" mass="7657">MNNSVISKLKIKGIIYLFVFFLLMAGSTAAWLYFEADLPKKTPIKAKQVFLWHNNLNPAQTNTVKQT</sequence>
<evidence type="ECO:0000313" key="3">
    <source>
        <dbReference type="Proteomes" id="UP000320776"/>
    </source>
</evidence>
<dbReference type="RefSeq" id="WP_144350348.1">
    <property type="nucleotide sequence ID" value="NZ_CP036259.1"/>
</dbReference>
<name>A0A517DU10_9FIRM</name>
<proteinExistence type="predicted"/>
<protein>
    <submittedName>
        <fullName evidence="2">Uncharacterized protein</fullName>
    </submittedName>
</protein>
<keyword evidence="1" id="KW-0812">Transmembrane</keyword>
<evidence type="ECO:0000256" key="1">
    <source>
        <dbReference type="SAM" id="Phobius"/>
    </source>
</evidence>